<accession>A0A0B5F1S6</accession>
<proteinExistence type="predicted"/>
<dbReference type="KEGG" id="sals:SLNWT_3906"/>
<dbReference type="Proteomes" id="UP000031523">
    <property type="component" value="Chromosome"/>
</dbReference>
<sequence length="314" mass="34020">MITTAFYEETRAQLARLGLPAGDLLDAPDSGRTFPDGCHFRIEVPTVNSVQAAATLLAESRRRGFTINRITETRGMYRHTAREIGEYVALGKDFGAEILMSVGPRAGYDIGAGVQTPEGSRISYRLRGQEQIVRAVEDVKRGVDLGVRGFVVYDEGLLWALGRLRTAGYLPADLHLKVSAHCGQGNPAAAQMLEMLGADSFNPVRDLTLPMISALRQSVRIPLDCHVDNPKKSGGFIRTYEAPDFVRAAAPLHLKTGNSALEGHGVNPGPQQVDDILRQVEIVVEFLARHYPTARQSPPGLSRSPVAAGTPTEA</sequence>
<dbReference type="EMBL" id="CP010519">
    <property type="protein sequence ID" value="AJE84282.1"/>
    <property type="molecule type" value="Genomic_DNA"/>
</dbReference>
<gene>
    <name evidence="2" type="ORF">SLNWT_3906</name>
</gene>
<organism evidence="2 3">
    <name type="scientific">Streptomyces albus (strain ATCC 21838 / DSM 41398 / FERM P-419 / JCM 4703 / NBRC 107858)</name>
    <dbReference type="NCBI Taxonomy" id="1081613"/>
    <lineage>
        <taxon>Bacteria</taxon>
        <taxon>Bacillati</taxon>
        <taxon>Actinomycetota</taxon>
        <taxon>Actinomycetes</taxon>
        <taxon>Kitasatosporales</taxon>
        <taxon>Streptomycetaceae</taxon>
        <taxon>Streptomyces</taxon>
    </lineage>
</organism>
<name>A0A0B5F1S6_STRA4</name>
<dbReference type="AlphaFoldDB" id="A0A0B5F1S6"/>
<keyword evidence="3" id="KW-1185">Reference proteome</keyword>
<evidence type="ECO:0008006" key="4">
    <source>
        <dbReference type="Google" id="ProtNLM"/>
    </source>
</evidence>
<evidence type="ECO:0000313" key="3">
    <source>
        <dbReference type="Proteomes" id="UP000031523"/>
    </source>
</evidence>
<feature type="region of interest" description="Disordered" evidence="1">
    <location>
        <begin position="294"/>
        <end position="314"/>
    </location>
</feature>
<reference evidence="2 3" key="1">
    <citation type="submission" date="2015-01" db="EMBL/GenBank/DDBJ databases">
        <title>Enhanced salinomycin production by adjusting the supply of polyketide extender units in Streptomyce albus DSM 41398.</title>
        <authorList>
            <person name="Lu C."/>
        </authorList>
    </citation>
    <scope>NUCLEOTIDE SEQUENCE [LARGE SCALE GENOMIC DNA]</scope>
    <source>
        <strain evidence="3">ATCC 21838 / DSM 41398 / FERM P-419 / JCM 4703 / NBRC 107858</strain>
    </source>
</reference>
<evidence type="ECO:0000256" key="1">
    <source>
        <dbReference type="SAM" id="MobiDB-lite"/>
    </source>
</evidence>
<evidence type="ECO:0000313" key="2">
    <source>
        <dbReference type="EMBL" id="AJE84282.1"/>
    </source>
</evidence>
<protein>
    <recommendedName>
        <fullName evidence="4">Peptidase</fullName>
    </recommendedName>
</protein>